<dbReference type="PANTHER" id="PTHR30093:SF47">
    <property type="entry name" value="TYPE IV PILUS NON-CORE MINOR PILIN PILE"/>
    <property type="match status" value="1"/>
</dbReference>
<sequence>MTGKRGFTLIELLVALAIVGLLLAIVAPRYFGALGKSEETVLRSNLALTRNAIDQFHADKGRYPASLQELVDLHYLRSLPMDPILKRDDAWQMVTDSNGQLRDLHSAATTQANDGTRYNTW</sequence>
<dbReference type="InterPro" id="IPR012902">
    <property type="entry name" value="N_methyl_site"/>
</dbReference>
<evidence type="ECO:0000313" key="3">
    <source>
        <dbReference type="EMBL" id="NLR75750.1"/>
    </source>
</evidence>
<organism evidence="3 4">
    <name type="scientific">Leeia aquatica</name>
    <dbReference type="NCBI Taxonomy" id="2725557"/>
    <lineage>
        <taxon>Bacteria</taxon>
        <taxon>Pseudomonadati</taxon>
        <taxon>Pseudomonadota</taxon>
        <taxon>Betaproteobacteria</taxon>
        <taxon>Neisseriales</taxon>
        <taxon>Leeiaceae</taxon>
        <taxon>Leeia</taxon>
    </lineage>
</organism>
<evidence type="ECO:0000313" key="4">
    <source>
        <dbReference type="Proteomes" id="UP000587991"/>
    </source>
</evidence>
<accession>A0A847RX67</accession>
<dbReference type="PRINTS" id="PR00813">
    <property type="entry name" value="BCTERIALGSPG"/>
</dbReference>
<feature type="transmembrane region" description="Helical" evidence="2">
    <location>
        <begin position="6"/>
        <end position="27"/>
    </location>
</feature>
<dbReference type="InterPro" id="IPR000983">
    <property type="entry name" value="Bac_GSPG_pilin"/>
</dbReference>
<dbReference type="AlphaFoldDB" id="A0A847RX67"/>
<keyword evidence="1" id="KW-0488">Methylation</keyword>
<keyword evidence="2" id="KW-0472">Membrane</keyword>
<dbReference type="Gene3D" id="3.30.700.10">
    <property type="entry name" value="Glycoprotein, Type 4 Pilin"/>
    <property type="match status" value="1"/>
</dbReference>
<dbReference type="GO" id="GO:0015628">
    <property type="term" value="P:protein secretion by the type II secretion system"/>
    <property type="evidence" value="ECO:0007669"/>
    <property type="project" value="InterPro"/>
</dbReference>
<name>A0A847RX67_9NEIS</name>
<evidence type="ECO:0000256" key="1">
    <source>
        <dbReference type="ARBA" id="ARBA00022481"/>
    </source>
</evidence>
<dbReference type="SUPFAM" id="SSF54523">
    <property type="entry name" value="Pili subunits"/>
    <property type="match status" value="1"/>
</dbReference>
<keyword evidence="2" id="KW-0812">Transmembrane</keyword>
<reference evidence="3 4" key="1">
    <citation type="submission" date="2020-04" db="EMBL/GenBank/DDBJ databases">
        <title>Draft genome of Leeia sp. IMCC25680.</title>
        <authorList>
            <person name="Song J."/>
            <person name="Cho J.-C."/>
        </authorList>
    </citation>
    <scope>NUCLEOTIDE SEQUENCE [LARGE SCALE GENOMIC DNA]</scope>
    <source>
        <strain evidence="3 4">IMCC25680</strain>
    </source>
</reference>
<dbReference type="RefSeq" id="WP_168877394.1">
    <property type="nucleotide sequence ID" value="NZ_JABAIM010000002.1"/>
</dbReference>
<keyword evidence="4" id="KW-1185">Reference proteome</keyword>
<keyword evidence="2" id="KW-1133">Transmembrane helix</keyword>
<dbReference type="Proteomes" id="UP000587991">
    <property type="component" value="Unassembled WGS sequence"/>
</dbReference>
<comment type="caution">
    <text evidence="3">The sequence shown here is derived from an EMBL/GenBank/DDBJ whole genome shotgun (WGS) entry which is preliminary data.</text>
</comment>
<dbReference type="InterPro" id="IPR045584">
    <property type="entry name" value="Pilin-like"/>
</dbReference>
<dbReference type="EMBL" id="JABAIM010000002">
    <property type="protein sequence ID" value="NLR75750.1"/>
    <property type="molecule type" value="Genomic_DNA"/>
</dbReference>
<protein>
    <submittedName>
        <fullName evidence="3">Prepilin-type N-terminal cleavage/methylation domain-containing protein</fullName>
    </submittedName>
</protein>
<dbReference type="GO" id="GO:0015627">
    <property type="term" value="C:type II protein secretion system complex"/>
    <property type="evidence" value="ECO:0007669"/>
    <property type="project" value="InterPro"/>
</dbReference>
<dbReference type="NCBIfam" id="TIGR02532">
    <property type="entry name" value="IV_pilin_GFxxxE"/>
    <property type="match status" value="1"/>
</dbReference>
<evidence type="ECO:0000256" key="2">
    <source>
        <dbReference type="SAM" id="Phobius"/>
    </source>
</evidence>
<dbReference type="PROSITE" id="PS00409">
    <property type="entry name" value="PROKAR_NTER_METHYL"/>
    <property type="match status" value="1"/>
</dbReference>
<dbReference type="PANTHER" id="PTHR30093">
    <property type="entry name" value="GENERAL SECRETION PATHWAY PROTEIN G"/>
    <property type="match status" value="1"/>
</dbReference>
<dbReference type="Pfam" id="PF07963">
    <property type="entry name" value="N_methyl"/>
    <property type="match status" value="1"/>
</dbReference>
<gene>
    <name evidence="3" type="ORF">HF682_11305</name>
</gene>
<proteinExistence type="predicted"/>